<keyword evidence="7" id="KW-1185">Reference proteome</keyword>
<dbReference type="InterPro" id="IPR000259">
    <property type="entry name" value="Adhesion_dom_fimbrial"/>
</dbReference>
<dbReference type="InterPro" id="IPR050263">
    <property type="entry name" value="Bact_Fimbrial_Adh_Pro"/>
</dbReference>
<dbReference type="InterPro" id="IPR036937">
    <property type="entry name" value="Adhesion_dom_fimbrial_sf"/>
</dbReference>
<dbReference type="GO" id="GO:0009289">
    <property type="term" value="C:pilus"/>
    <property type="evidence" value="ECO:0007669"/>
    <property type="project" value="UniProtKB-SubCell"/>
</dbReference>
<organism evidence="6 7">
    <name type="scientific">Acinetobacter apis</name>
    <dbReference type="NCBI Taxonomy" id="1229165"/>
    <lineage>
        <taxon>Bacteria</taxon>
        <taxon>Pseudomonadati</taxon>
        <taxon>Pseudomonadota</taxon>
        <taxon>Gammaproteobacteria</taxon>
        <taxon>Moraxellales</taxon>
        <taxon>Moraxellaceae</taxon>
        <taxon>Acinetobacter</taxon>
    </lineage>
</organism>
<reference evidence="7" key="1">
    <citation type="submission" date="2017-06" db="EMBL/GenBank/DDBJ databases">
        <authorList>
            <person name="Varghese N."/>
            <person name="Submissions S."/>
        </authorList>
    </citation>
    <scope>NUCLEOTIDE SEQUENCE [LARGE SCALE GENOMIC DNA]</scope>
    <source>
        <strain evidence="7">ANC 5114</strain>
    </source>
</reference>
<feature type="chain" id="PRO_5012600722" evidence="4">
    <location>
        <begin position="22"/>
        <end position="348"/>
    </location>
</feature>
<feature type="signal peptide" evidence="4">
    <location>
        <begin position="1"/>
        <end position="21"/>
    </location>
</feature>
<dbReference type="Proteomes" id="UP000243463">
    <property type="component" value="Unassembled WGS sequence"/>
</dbReference>
<feature type="domain" description="Fimbrial-type adhesion" evidence="5">
    <location>
        <begin position="207"/>
        <end position="347"/>
    </location>
</feature>
<evidence type="ECO:0000313" key="7">
    <source>
        <dbReference type="Proteomes" id="UP000243463"/>
    </source>
</evidence>
<sequence length="348" mass="36961">MNKILFILFFITCLLSDPAFADDCTISSGLLRGGTVSPANSTSDTHVYTASMMTHASIVSCLTRTNNNTTGAILNSSLSLTGSNIDTSTSVSNNGLTYYKLTNTGNEFIDNYGYIYFTVSDNNSANTPSTTLPSMVSNGGTWNIYSNSYNRVTQGLRFTPTFYFSKVPTSTITQTLIFGTYNVNVTYGFNTYYNSPLIYSSVVLTPVATNTCSVQNTTVTLPTTNISSLASSGSESGRTAFTISATCSSGLASTAMTGVMLDANNVNNSSYYLTNTGTATDISVKMYDSSNVAIPLGGNGDSFSFGTTTAGTTPTISKRFYAVYRRNGSTTLSAGTIKAQATISLFYN</sequence>
<dbReference type="RefSeq" id="WP_088822527.1">
    <property type="nucleotide sequence ID" value="NZ_FZLN01000001.1"/>
</dbReference>
<evidence type="ECO:0000256" key="4">
    <source>
        <dbReference type="SAM" id="SignalP"/>
    </source>
</evidence>
<dbReference type="AlphaFoldDB" id="A0A217EDC4"/>
<keyword evidence="3" id="KW-0281">Fimbrium</keyword>
<gene>
    <name evidence="6" type="ORF">SAMN05444584_0404</name>
</gene>
<comment type="subcellular location">
    <subcellularLocation>
        <location evidence="1">Fimbrium</location>
    </subcellularLocation>
</comment>
<protein>
    <submittedName>
        <fullName evidence="6">Pilin (Type 1 fimbria component protein)</fullName>
    </submittedName>
</protein>
<evidence type="ECO:0000256" key="3">
    <source>
        <dbReference type="ARBA" id="ARBA00023263"/>
    </source>
</evidence>
<comment type="similarity">
    <text evidence="2">Belongs to the fimbrial protein family.</text>
</comment>
<evidence type="ECO:0000256" key="1">
    <source>
        <dbReference type="ARBA" id="ARBA00004561"/>
    </source>
</evidence>
<keyword evidence="4" id="KW-0732">Signal</keyword>
<evidence type="ECO:0000256" key="2">
    <source>
        <dbReference type="ARBA" id="ARBA00006671"/>
    </source>
</evidence>
<dbReference type="InterPro" id="IPR008966">
    <property type="entry name" value="Adhesion_dom_sf"/>
</dbReference>
<evidence type="ECO:0000313" key="6">
    <source>
        <dbReference type="EMBL" id="SNQ28481.1"/>
    </source>
</evidence>
<dbReference type="GO" id="GO:0043709">
    <property type="term" value="P:cell adhesion involved in single-species biofilm formation"/>
    <property type="evidence" value="ECO:0007669"/>
    <property type="project" value="TreeGrafter"/>
</dbReference>
<dbReference type="PANTHER" id="PTHR33420:SF14">
    <property type="entry name" value="TYPE 1 FIMBRIN D-MANNOSE SPECIFIC ADHESIN"/>
    <property type="match status" value="1"/>
</dbReference>
<dbReference type="SUPFAM" id="SSF49401">
    <property type="entry name" value="Bacterial adhesins"/>
    <property type="match status" value="1"/>
</dbReference>
<evidence type="ECO:0000259" key="5">
    <source>
        <dbReference type="Pfam" id="PF00419"/>
    </source>
</evidence>
<dbReference type="OrthoDB" id="6522787at2"/>
<dbReference type="PANTHER" id="PTHR33420">
    <property type="entry name" value="FIMBRIAL SUBUNIT ELFA-RELATED"/>
    <property type="match status" value="1"/>
</dbReference>
<dbReference type="Pfam" id="PF00419">
    <property type="entry name" value="Fimbrial"/>
    <property type="match status" value="1"/>
</dbReference>
<dbReference type="EMBL" id="FZLN01000001">
    <property type="protein sequence ID" value="SNQ28481.1"/>
    <property type="molecule type" value="Genomic_DNA"/>
</dbReference>
<dbReference type="Gene3D" id="2.60.40.1090">
    <property type="entry name" value="Fimbrial-type adhesion domain"/>
    <property type="match status" value="1"/>
</dbReference>
<proteinExistence type="inferred from homology"/>
<accession>A0A217EDC4</accession>
<name>A0A217EDC4_9GAMM</name>